<dbReference type="AlphaFoldDB" id="A0A1H2SIY9"/>
<proteinExistence type="predicted"/>
<evidence type="ECO:0008006" key="3">
    <source>
        <dbReference type="Google" id="ProtNLM"/>
    </source>
</evidence>
<evidence type="ECO:0000313" key="2">
    <source>
        <dbReference type="Proteomes" id="UP000198816"/>
    </source>
</evidence>
<protein>
    <recommendedName>
        <fullName evidence="3">HEPN domain-containing protein</fullName>
    </recommendedName>
</protein>
<dbReference type="RefSeq" id="WP_093028475.1">
    <property type="nucleotide sequence ID" value="NZ_FNNZ01000003.1"/>
</dbReference>
<dbReference type="OrthoDB" id="7062181at2"/>
<evidence type="ECO:0000313" key="1">
    <source>
        <dbReference type="EMBL" id="SDW31601.1"/>
    </source>
</evidence>
<dbReference type="Proteomes" id="UP000198816">
    <property type="component" value="Unassembled WGS sequence"/>
</dbReference>
<keyword evidence="2" id="KW-1185">Reference proteome</keyword>
<dbReference type="EMBL" id="FNNZ01000003">
    <property type="protein sequence ID" value="SDW31601.1"/>
    <property type="molecule type" value="Genomic_DNA"/>
</dbReference>
<dbReference type="Gene3D" id="1.20.120.330">
    <property type="entry name" value="Nucleotidyltransferases domain 2"/>
    <property type="match status" value="1"/>
</dbReference>
<name>A0A1H2SIY9_THIRO</name>
<reference evidence="2" key="1">
    <citation type="submission" date="2016-10" db="EMBL/GenBank/DDBJ databases">
        <authorList>
            <person name="Varghese N."/>
            <person name="Submissions S."/>
        </authorList>
    </citation>
    <scope>NUCLEOTIDE SEQUENCE [LARGE SCALE GENOMIC DNA]</scope>
    <source>
        <strain evidence="2">DSM 217</strain>
    </source>
</reference>
<organism evidence="1 2">
    <name type="scientific">Thiocapsa roseopersicina</name>
    <dbReference type="NCBI Taxonomy" id="1058"/>
    <lineage>
        <taxon>Bacteria</taxon>
        <taxon>Pseudomonadati</taxon>
        <taxon>Pseudomonadota</taxon>
        <taxon>Gammaproteobacteria</taxon>
        <taxon>Chromatiales</taxon>
        <taxon>Chromatiaceae</taxon>
        <taxon>Thiocapsa</taxon>
    </lineage>
</organism>
<accession>A0A1H2SIY9</accession>
<gene>
    <name evidence="1" type="ORF">SAMN05421783_1035</name>
</gene>
<sequence>MTVPKETPEGFLKHAQEFWAAADLVLKEAEELSLPGYFLLGRSVELSLKAFLLHKGIPISELRKKRYGHNLRALLAEARAKGIERFVELEPIDAGVIYLLSYDYEAKRLEYRITKGSYALPLLPETRGIARRLAFELKPERK</sequence>